<evidence type="ECO:0000313" key="3">
    <source>
        <dbReference type="Proteomes" id="UP000290624"/>
    </source>
</evidence>
<proteinExistence type="predicted"/>
<comment type="caution">
    <text evidence="2">The sequence shown here is derived from an EMBL/GenBank/DDBJ whole genome shotgun (WGS) entry which is preliminary data.</text>
</comment>
<keyword evidence="1" id="KW-1133">Transmembrane helix</keyword>
<dbReference type="RefSeq" id="WP_129458803.1">
    <property type="nucleotide sequence ID" value="NZ_PPCV01000005.1"/>
</dbReference>
<keyword evidence="1" id="KW-0812">Transmembrane</keyword>
<accession>A0A4Q2EI39</accession>
<organism evidence="2 3">
    <name type="scientific">Propioniciclava flava</name>
    <dbReference type="NCBI Taxonomy" id="2072026"/>
    <lineage>
        <taxon>Bacteria</taxon>
        <taxon>Bacillati</taxon>
        <taxon>Actinomycetota</taxon>
        <taxon>Actinomycetes</taxon>
        <taxon>Propionibacteriales</taxon>
        <taxon>Propionibacteriaceae</taxon>
        <taxon>Propioniciclava</taxon>
    </lineage>
</organism>
<feature type="transmembrane region" description="Helical" evidence="1">
    <location>
        <begin position="34"/>
        <end position="54"/>
    </location>
</feature>
<dbReference type="EMBL" id="PPCV01000005">
    <property type="protein sequence ID" value="RXW32064.1"/>
    <property type="molecule type" value="Genomic_DNA"/>
</dbReference>
<keyword evidence="3" id="KW-1185">Reference proteome</keyword>
<dbReference type="AlphaFoldDB" id="A0A4Q2EI39"/>
<evidence type="ECO:0000256" key="1">
    <source>
        <dbReference type="SAM" id="Phobius"/>
    </source>
</evidence>
<reference evidence="2 3" key="1">
    <citation type="submission" date="2018-01" db="EMBL/GenBank/DDBJ databases">
        <title>Lactibacter flavus gen. nov., sp. nov., a novel bacterium of the family Propionibacteriaceae isolated from raw milk and dairy products.</title>
        <authorList>
            <person name="Wenning M."/>
            <person name="Breitenwieser F."/>
            <person name="Huptas C."/>
            <person name="von Neubeck M."/>
            <person name="Busse H.-J."/>
            <person name="Scherer S."/>
        </authorList>
    </citation>
    <scope>NUCLEOTIDE SEQUENCE [LARGE SCALE GENOMIC DNA]</scope>
    <source>
        <strain evidence="2 3">VG341</strain>
    </source>
</reference>
<evidence type="ECO:0000313" key="2">
    <source>
        <dbReference type="EMBL" id="RXW32064.1"/>
    </source>
</evidence>
<name>A0A4Q2EI39_9ACTN</name>
<dbReference type="Proteomes" id="UP000290624">
    <property type="component" value="Unassembled WGS sequence"/>
</dbReference>
<sequence length="59" mass="6073">MKPRADVVALVIGLLSLLLAALGLWAAWGTVSWASVGLAVPLCLVAIGVLGLLASRHRI</sequence>
<feature type="transmembrane region" description="Helical" evidence="1">
    <location>
        <begin position="7"/>
        <end position="28"/>
    </location>
</feature>
<gene>
    <name evidence="2" type="ORF">C1706_08445</name>
</gene>
<protein>
    <submittedName>
        <fullName evidence="2">Uncharacterized protein</fullName>
    </submittedName>
</protein>
<keyword evidence="1" id="KW-0472">Membrane</keyword>